<dbReference type="EMBL" id="QJJQ01000022">
    <property type="protein sequence ID" value="PXW81453.1"/>
    <property type="molecule type" value="Genomic_DNA"/>
</dbReference>
<reference evidence="2 3" key="1">
    <citation type="submission" date="2018-05" db="EMBL/GenBank/DDBJ databases">
        <title>Genomic Encyclopedia of Type Strains, Phase IV (KMG-IV): sequencing the most valuable type-strain genomes for metagenomic binning, comparative biology and taxonomic classification.</title>
        <authorList>
            <person name="Goeker M."/>
        </authorList>
    </citation>
    <scope>NUCLEOTIDE SEQUENCE [LARGE SCALE GENOMIC DNA]</scope>
    <source>
        <strain evidence="2 3">DSM 28556</strain>
    </source>
</reference>
<keyword evidence="3" id="KW-1185">Reference proteome</keyword>
<evidence type="ECO:0008006" key="4">
    <source>
        <dbReference type="Google" id="ProtNLM"/>
    </source>
</evidence>
<protein>
    <recommendedName>
        <fullName evidence="4">Phage integrase family protein</fullName>
    </recommendedName>
</protein>
<keyword evidence="1" id="KW-0233">DNA recombination</keyword>
<dbReference type="AlphaFoldDB" id="A0A2V3VI27"/>
<dbReference type="GO" id="GO:0006310">
    <property type="term" value="P:DNA recombination"/>
    <property type="evidence" value="ECO:0007669"/>
    <property type="project" value="UniProtKB-KW"/>
</dbReference>
<dbReference type="InterPro" id="IPR013762">
    <property type="entry name" value="Integrase-like_cat_sf"/>
</dbReference>
<sequence length="80" mass="9028">MALLKLIVCPTFNFLGSTFELEAEADLLYISKRLGHGSIQTTADTYLDITPQYECNELSKVTNHLNSDVARIRHDNDLTK</sequence>
<accession>A0A2V3VI27</accession>
<dbReference type="SUPFAM" id="SSF56349">
    <property type="entry name" value="DNA breaking-rejoining enzymes"/>
    <property type="match status" value="1"/>
</dbReference>
<evidence type="ECO:0000313" key="2">
    <source>
        <dbReference type="EMBL" id="PXW81453.1"/>
    </source>
</evidence>
<dbReference type="GO" id="GO:0003677">
    <property type="term" value="F:DNA binding"/>
    <property type="evidence" value="ECO:0007669"/>
    <property type="project" value="InterPro"/>
</dbReference>
<dbReference type="GO" id="GO:0015074">
    <property type="term" value="P:DNA integration"/>
    <property type="evidence" value="ECO:0007669"/>
    <property type="project" value="InterPro"/>
</dbReference>
<dbReference type="Gene3D" id="1.10.443.10">
    <property type="entry name" value="Intergrase catalytic core"/>
    <property type="match status" value="1"/>
</dbReference>
<organism evidence="2 3">
    <name type="scientific">Pseudogracilibacillus auburnensis</name>
    <dbReference type="NCBI Taxonomy" id="1494959"/>
    <lineage>
        <taxon>Bacteria</taxon>
        <taxon>Bacillati</taxon>
        <taxon>Bacillota</taxon>
        <taxon>Bacilli</taxon>
        <taxon>Bacillales</taxon>
        <taxon>Bacillaceae</taxon>
        <taxon>Pseudogracilibacillus</taxon>
    </lineage>
</organism>
<evidence type="ECO:0000313" key="3">
    <source>
        <dbReference type="Proteomes" id="UP000247978"/>
    </source>
</evidence>
<comment type="caution">
    <text evidence="2">The sequence shown here is derived from an EMBL/GenBank/DDBJ whole genome shotgun (WGS) entry which is preliminary data.</text>
</comment>
<gene>
    <name evidence="2" type="ORF">DFR56_12263</name>
</gene>
<evidence type="ECO:0000256" key="1">
    <source>
        <dbReference type="ARBA" id="ARBA00023172"/>
    </source>
</evidence>
<dbReference type="Proteomes" id="UP000247978">
    <property type="component" value="Unassembled WGS sequence"/>
</dbReference>
<dbReference type="InterPro" id="IPR011010">
    <property type="entry name" value="DNA_brk_join_enz"/>
</dbReference>
<proteinExistence type="predicted"/>
<name>A0A2V3VI27_9BACI</name>